<gene>
    <name evidence="2" type="ORF">Syun_027778</name>
</gene>
<comment type="caution">
    <text evidence="2">The sequence shown here is derived from an EMBL/GenBank/DDBJ whole genome shotgun (WGS) entry which is preliminary data.</text>
</comment>
<dbReference type="Proteomes" id="UP001420932">
    <property type="component" value="Unassembled WGS sequence"/>
</dbReference>
<sequence>MVMPWHVPCQSARWCLGAFVGESTMTLWDEHGWTLARSLAGARWCLGMGLGTNKVAGLGWEHGAPWYVPWREHNGALARARPRIGSKAHLGKGRQNWTWALTKSKGDSPRGGTGKGARKTLEHALGKHAKAKPMDGQWCWPPSAGGTRIGPSLD</sequence>
<evidence type="ECO:0000313" key="3">
    <source>
        <dbReference type="Proteomes" id="UP001420932"/>
    </source>
</evidence>
<proteinExistence type="predicted"/>
<dbReference type="EMBL" id="JBBNAF010000012">
    <property type="protein sequence ID" value="KAK9092867.1"/>
    <property type="molecule type" value="Genomic_DNA"/>
</dbReference>
<dbReference type="AlphaFoldDB" id="A0AAP0ELB5"/>
<evidence type="ECO:0000313" key="2">
    <source>
        <dbReference type="EMBL" id="KAK9092867.1"/>
    </source>
</evidence>
<reference evidence="2 3" key="1">
    <citation type="submission" date="2024-01" db="EMBL/GenBank/DDBJ databases">
        <title>Genome assemblies of Stephania.</title>
        <authorList>
            <person name="Yang L."/>
        </authorList>
    </citation>
    <scope>NUCLEOTIDE SEQUENCE [LARGE SCALE GENOMIC DNA]</scope>
    <source>
        <strain evidence="2">YNDBR</strain>
        <tissue evidence="2">Leaf</tissue>
    </source>
</reference>
<accession>A0AAP0ELB5</accession>
<keyword evidence="3" id="KW-1185">Reference proteome</keyword>
<organism evidence="2 3">
    <name type="scientific">Stephania yunnanensis</name>
    <dbReference type="NCBI Taxonomy" id="152371"/>
    <lineage>
        <taxon>Eukaryota</taxon>
        <taxon>Viridiplantae</taxon>
        <taxon>Streptophyta</taxon>
        <taxon>Embryophyta</taxon>
        <taxon>Tracheophyta</taxon>
        <taxon>Spermatophyta</taxon>
        <taxon>Magnoliopsida</taxon>
        <taxon>Ranunculales</taxon>
        <taxon>Menispermaceae</taxon>
        <taxon>Menispermoideae</taxon>
        <taxon>Cissampelideae</taxon>
        <taxon>Stephania</taxon>
    </lineage>
</organism>
<name>A0AAP0ELB5_9MAGN</name>
<evidence type="ECO:0000256" key="1">
    <source>
        <dbReference type="SAM" id="MobiDB-lite"/>
    </source>
</evidence>
<feature type="region of interest" description="Disordered" evidence="1">
    <location>
        <begin position="132"/>
        <end position="154"/>
    </location>
</feature>
<protein>
    <submittedName>
        <fullName evidence="2">Uncharacterized protein</fullName>
    </submittedName>
</protein>